<evidence type="ECO:0000256" key="8">
    <source>
        <dbReference type="PROSITE-ProRule" id="PRU00452"/>
    </source>
</evidence>
<keyword evidence="7" id="KW-0862">Zinc</keyword>
<dbReference type="GO" id="GO:0061665">
    <property type="term" value="F:SUMO ligase activity"/>
    <property type="evidence" value="ECO:0007669"/>
    <property type="project" value="TreeGrafter"/>
</dbReference>
<dbReference type="GO" id="GO:0000785">
    <property type="term" value="C:chromatin"/>
    <property type="evidence" value="ECO:0007669"/>
    <property type="project" value="TreeGrafter"/>
</dbReference>
<reference evidence="12 13" key="1">
    <citation type="submission" date="2023-01" db="EMBL/GenBank/DDBJ databases">
        <authorList>
            <person name="Whitehead M."/>
        </authorList>
    </citation>
    <scope>NUCLEOTIDE SEQUENCE [LARGE SCALE GENOMIC DNA]</scope>
</reference>
<keyword evidence="13" id="KW-1185">Reference proteome</keyword>
<dbReference type="PROSITE" id="PS51044">
    <property type="entry name" value="ZF_SP_RING"/>
    <property type="match status" value="1"/>
</dbReference>
<protein>
    <submittedName>
        <fullName evidence="12">Uncharacterized protein</fullName>
    </submittedName>
</protein>
<dbReference type="GO" id="GO:0008270">
    <property type="term" value="F:zinc ion binding"/>
    <property type="evidence" value="ECO:0007669"/>
    <property type="project" value="UniProtKB-KW"/>
</dbReference>
<keyword evidence="4" id="KW-0479">Metal-binding</keyword>
<dbReference type="InterPro" id="IPR036361">
    <property type="entry name" value="SAP_dom_sf"/>
</dbReference>
<proteinExistence type="inferred from homology"/>
<evidence type="ECO:0000256" key="6">
    <source>
        <dbReference type="ARBA" id="ARBA00022786"/>
    </source>
</evidence>
<dbReference type="GO" id="GO:0003712">
    <property type="term" value="F:transcription coregulator activity"/>
    <property type="evidence" value="ECO:0007669"/>
    <property type="project" value="TreeGrafter"/>
</dbReference>
<dbReference type="Gene3D" id="1.10.720.30">
    <property type="entry name" value="SAP domain"/>
    <property type="match status" value="1"/>
</dbReference>
<dbReference type="InterPro" id="IPR023321">
    <property type="entry name" value="PINIT"/>
</dbReference>
<feature type="region of interest" description="Disordered" evidence="9">
    <location>
        <begin position="535"/>
        <end position="554"/>
    </location>
</feature>
<evidence type="ECO:0000313" key="12">
    <source>
        <dbReference type="EMBL" id="CAI6373029.1"/>
    </source>
</evidence>
<dbReference type="InterPro" id="IPR004181">
    <property type="entry name" value="Znf_MIZ"/>
</dbReference>
<organism evidence="12 13">
    <name type="scientific">Macrosiphum euphorbiae</name>
    <name type="common">potato aphid</name>
    <dbReference type="NCBI Taxonomy" id="13131"/>
    <lineage>
        <taxon>Eukaryota</taxon>
        <taxon>Metazoa</taxon>
        <taxon>Ecdysozoa</taxon>
        <taxon>Arthropoda</taxon>
        <taxon>Hexapoda</taxon>
        <taxon>Insecta</taxon>
        <taxon>Pterygota</taxon>
        <taxon>Neoptera</taxon>
        <taxon>Paraneoptera</taxon>
        <taxon>Hemiptera</taxon>
        <taxon>Sternorrhyncha</taxon>
        <taxon>Aphidomorpha</taxon>
        <taxon>Aphidoidea</taxon>
        <taxon>Aphididae</taxon>
        <taxon>Macrosiphini</taxon>
        <taxon>Macrosiphum</taxon>
    </lineage>
</organism>
<evidence type="ECO:0000256" key="7">
    <source>
        <dbReference type="ARBA" id="ARBA00022833"/>
    </source>
</evidence>
<evidence type="ECO:0000256" key="9">
    <source>
        <dbReference type="SAM" id="MobiDB-lite"/>
    </source>
</evidence>
<evidence type="ECO:0000259" key="10">
    <source>
        <dbReference type="PROSITE" id="PS51044"/>
    </source>
</evidence>
<feature type="compositionally biased region" description="Polar residues" evidence="9">
    <location>
        <begin position="484"/>
        <end position="502"/>
    </location>
</feature>
<feature type="domain" description="SP-RING-type" evidence="10">
    <location>
        <begin position="304"/>
        <end position="385"/>
    </location>
</feature>
<evidence type="ECO:0000259" key="11">
    <source>
        <dbReference type="PROSITE" id="PS51466"/>
    </source>
</evidence>
<dbReference type="GO" id="GO:0016925">
    <property type="term" value="P:protein sumoylation"/>
    <property type="evidence" value="ECO:0007669"/>
    <property type="project" value="TreeGrafter"/>
</dbReference>
<feature type="domain" description="PINIT" evidence="11">
    <location>
        <begin position="113"/>
        <end position="274"/>
    </location>
</feature>
<dbReference type="Pfam" id="PF02891">
    <property type="entry name" value="zf-MIZ"/>
    <property type="match status" value="1"/>
</dbReference>
<dbReference type="Gene3D" id="3.30.40.10">
    <property type="entry name" value="Zinc/RING finger domain, C3HC4 (zinc finger)"/>
    <property type="match status" value="1"/>
</dbReference>
<evidence type="ECO:0000256" key="2">
    <source>
        <dbReference type="ARBA" id="ARBA00005383"/>
    </source>
</evidence>
<comment type="pathway">
    <text evidence="1">Protein modification; protein sumoylation.</text>
</comment>
<keyword evidence="6" id="KW-0833">Ubl conjugation pathway</keyword>
<name>A0AAV0XZP3_9HEMI</name>
<evidence type="ECO:0000256" key="5">
    <source>
        <dbReference type="ARBA" id="ARBA00022771"/>
    </source>
</evidence>
<dbReference type="InterPro" id="IPR038654">
    <property type="entry name" value="PINIT_sf"/>
</dbReference>
<dbReference type="CDD" id="cd16650">
    <property type="entry name" value="SP-RING_PIAS-like"/>
    <property type="match status" value="1"/>
</dbReference>
<dbReference type="PROSITE" id="PS51466">
    <property type="entry name" value="PINIT"/>
    <property type="match status" value="1"/>
</dbReference>
<gene>
    <name evidence="12" type="ORF">MEUPH1_LOCUS26830</name>
</gene>
<evidence type="ECO:0000313" key="13">
    <source>
        <dbReference type="Proteomes" id="UP001160148"/>
    </source>
</evidence>
<dbReference type="Proteomes" id="UP001160148">
    <property type="component" value="Unassembled WGS sequence"/>
</dbReference>
<dbReference type="PANTHER" id="PTHR10782:SF94">
    <property type="entry name" value="SUPPRESSOR OF VARIEGATION 2-10, ISOFORM I"/>
    <property type="match status" value="1"/>
</dbReference>
<dbReference type="Gene3D" id="2.60.120.780">
    <property type="entry name" value="PINIT domain"/>
    <property type="match status" value="1"/>
</dbReference>
<evidence type="ECO:0000256" key="4">
    <source>
        <dbReference type="ARBA" id="ARBA00022723"/>
    </source>
</evidence>
<sequence>MAEPSSNTNVDIEYVYQVVYDLRPNELQQILKDVKQSPSGSIQLLRNRVLCFLTDPRLKPINMEQKILEVYNTRLRQNQLSQQFQLPPPEFLQEPRYNLQIHSQSYTPPRPNPIQPSIQPFVETSSPAIQFEPIPFFKTVLTLLNPMYYNTDSAKISGIFYLTENVRLAIANSWNSARQEYKIQIILRLLQVGRNTNVPDRLPYDLTVSVNDRQCKLPTLNIPTKIGIASWRSNVPIDITQQTILNTFVKNTLDISWSNELHNYMIGVFLAHKLTSNDLLEELKKRPVRASDKTKELIKKSMENDADMGVDYIYTTVKDPLTKLRMKLPARGVDCIHLQCFDAIQFLQMNEQREKWTCPLCTKKIKFENIEVDEFFLNMLQSPDLSEECENVLLLKDGTWSDGKNKEFSNNSKTNNNGSTNNIPVFTLSDHDDDSDDTDDTDDTDNSESDIDNVGKAEIIPKPKRFKYNSSKEGESEHGMGTEDLTNPSESYRSDKSNNGGTSCPLISLNRMESSTLSNNVNHQNISISGSNNCVAGSSGNSRNNRHQEKDNSKSVLCVITLD</sequence>
<feature type="compositionally biased region" description="Low complexity" evidence="9">
    <location>
        <begin position="408"/>
        <end position="422"/>
    </location>
</feature>
<feature type="compositionally biased region" description="Basic and acidic residues" evidence="9">
    <location>
        <begin position="470"/>
        <end position="481"/>
    </location>
</feature>
<keyword evidence="3" id="KW-0808">Transferase</keyword>
<feature type="compositionally biased region" description="Acidic residues" evidence="9">
    <location>
        <begin position="431"/>
        <end position="451"/>
    </location>
</feature>
<dbReference type="InterPro" id="IPR013083">
    <property type="entry name" value="Znf_RING/FYVE/PHD"/>
</dbReference>
<dbReference type="EMBL" id="CARXXK010001085">
    <property type="protein sequence ID" value="CAI6373029.1"/>
    <property type="molecule type" value="Genomic_DNA"/>
</dbReference>
<comment type="similarity">
    <text evidence="2">Belongs to the PIAS family.</text>
</comment>
<dbReference type="GO" id="GO:0006357">
    <property type="term" value="P:regulation of transcription by RNA polymerase II"/>
    <property type="evidence" value="ECO:0007669"/>
    <property type="project" value="TreeGrafter"/>
</dbReference>
<dbReference type="AlphaFoldDB" id="A0AAV0XZP3"/>
<comment type="caution">
    <text evidence="12">The sequence shown here is derived from an EMBL/GenBank/DDBJ whole genome shotgun (WGS) entry which is preliminary data.</text>
</comment>
<evidence type="ECO:0000256" key="3">
    <source>
        <dbReference type="ARBA" id="ARBA00022679"/>
    </source>
</evidence>
<feature type="region of interest" description="Disordered" evidence="9">
    <location>
        <begin position="404"/>
        <end position="506"/>
    </location>
</feature>
<dbReference type="PANTHER" id="PTHR10782">
    <property type="entry name" value="ZINC FINGER MIZ DOMAIN-CONTAINING PROTEIN"/>
    <property type="match status" value="1"/>
</dbReference>
<keyword evidence="5 8" id="KW-0863">Zinc-finger</keyword>
<evidence type="ECO:0000256" key="1">
    <source>
        <dbReference type="ARBA" id="ARBA00004718"/>
    </source>
</evidence>
<dbReference type="Pfam" id="PF14324">
    <property type="entry name" value="PINIT"/>
    <property type="match status" value="1"/>
</dbReference>
<accession>A0AAV0XZP3</accession>